<sequence>MSRLKYGIGSYRSISAVSCSSTRDCAAGRKAGMARIRHPDVLDSRTPNRNTNRPTERPVRQV</sequence>
<protein>
    <submittedName>
        <fullName evidence="2 3">Membrane protein</fullName>
    </submittedName>
</protein>
<evidence type="ECO:0000313" key="3">
    <source>
        <dbReference type="EnsemblMetazoa" id="ASIC013653-PA"/>
    </source>
</evidence>
<feature type="region of interest" description="Disordered" evidence="1">
    <location>
        <begin position="27"/>
        <end position="62"/>
    </location>
</feature>
<accession>A0A084W661</accession>
<dbReference type="AlphaFoldDB" id="A0A084W661"/>
<dbReference type="EnsemblMetazoa" id="ASIC013653-RA">
    <property type="protein sequence ID" value="ASIC013653-PA"/>
    <property type="gene ID" value="ASIC013653"/>
</dbReference>
<keyword evidence="4" id="KW-1185">Reference proteome</keyword>
<organism evidence="2">
    <name type="scientific">Anopheles sinensis</name>
    <name type="common">Mosquito</name>
    <dbReference type="NCBI Taxonomy" id="74873"/>
    <lineage>
        <taxon>Eukaryota</taxon>
        <taxon>Metazoa</taxon>
        <taxon>Ecdysozoa</taxon>
        <taxon>Arthropoda</taxon>
        <taxon>Hexapoda</taxon>
        <taxon>Insecta</taxon>
        <taxon>Pterygota</taxon>
        <taxon>Neoptera</taxon>
        <taxon>Endopterygota</taxon>
        <taxon>Diptera</taxon>
        <taxon>Nematocera</taxon>
        <taxon>Culicoidea</taxon>
        <taxon>Culicidae</taxon>
        <taxon>Anophelinae</taxon>
        <taxon>Anopheles</taxon>
    </lineage>
</organism>
<evidence type="ECO:0000313" key="2">
    <source>
        <dbReference type="EMBL" id="KFB45705.1"/>
    </source>
</evidence>
<dbReference type="Proteomes" id="UP000030765">
    <property type="component" value="Unassembled WGS sequence"/>
</dbReference>
<name>A0A084W661_ANOSI</name>
<evidence type="ECO:0000256" key="1">
    <source>
        <dbReference type="SAM" id="MobiDB-lite"/>
    </source>
</evidence>
<evidence type="ECO:0000313" key="4">
    <source>
        <dbReference type="Proteomes" id="UP000030765"/>
    </source>
</evidence>
<dbReference type="EMBL" id="KE525306">
    <property type="protein sequence ID" value="KFB45705.1"/>
    <property type="molecule type" value="Genomic_DNA"/>
</dbReference>
<dbReference type="EMBL" id="ATLV01020735">
    <property type="status" value="NOT_ANNOTATED_CDS"/>
    <property type="molecule type" value="Genomic_DNA"/>
</dbReference>
<dbReference type="VEuPathDB" id="VectorBase:ASIC013653"/>
<reference evidence="2 4" key="1">
    <citation type="journal article" date="2014" name="BMC Genomics">
        <title>Genome sequence of Anopheles sinensis provides insight into genetics basis of mosquito competence for malaria parasites.</title>
        <authorList>
            <person name="Zhou D."/>
            <person name="Zhang D."/>
            <person name="Ding G."/>
            <person name="Shi L."/>
            <person name="Hou Q."/>
            <person name="Ye Y."/>
            <person name="Xu Y."/>
            <person name="Zhou H."/>
            <person name="Xiong C."/>
            <person name="Li S."/>
            <person name="Yu J."/>
            <person name="Hong S."/>
            <person name="Yu X."/>
            <person name="Zou P."/>
            <person name="Chen C."/>
            <person name="Chang X."/>
            <person name="Wang W."/>
            <person name="Lv Y."/>
            <person name="Sun Y."/>
            <person name="Ma L."/>
            <person name="Shen B."/>
            <person name="Zhu C."/>
        </authorList>
    </citation>
    <scope>NUCLEOTIDE SEQUENCE [LARGE SCALE GENOMIC DNA]</scope>
</reference>
<reference evidence="3" key="2">
    <citation type="submission" date="2020-05" db="UniProtKB">
        <authorList>
            <consortium name="EnsemblMetazoa"/>
        </authorList>
    </citation>
    <scope>IDENTIFICATION</scope>
</reference>
<gene>
    <name evidence="2" type="ORF">ZHAS_00013653</name>
</gene>
<proteinExistence type="predicted"/>